<accession>A0A7J8ZWQ7</accession>
<evidence type="ECO:0000313" key="2">
    <source>
        <dbReference type="EMBL" id="MBA0716052.1"/>
    </source>
</evidence>
<feature type="compositionally biased region" description="Low complexity" evidence="1">
    <location>
        <begin position="91"/>
        <end position="107"/>
    </location>
</feature>
<sequence>MSHSSSSAMLSQSGNGPDGGGLSPIDDDDGHSGVIGEIRTSSGTEENIGLVPLMDISVIDQNLMEIYFLKLREIEVNLELHQKEKGKKHTSIGSSSNKRSSSSNLWYSDSSTSTQGFYPLEQPLYCQPSHGYPQPYGYYPLFLNYGVLHQPQTHPPPPIYHPPPPLM</sequence>
<feature type="compositionally biased region" description="Low complexity" evidence="1">
    <location>
        <begin position="1"/>
        <end position="13"/>
    </location>
</feature>
<organism evidence="2 3">
    <name type="scientific">Gossypium laxum</name>
    <dbReference type="NCBI Taxonomy" id="34288"/>
    <lineage>
        <taxon>Eukaryota</taxon>
        <taxon>Viridiplantae</taxon>
        <taxon>Streptophyta</taxon>
        <taxon>Embryophyta</taxon>
        <taxon>Tracheophyta</taxon>
        <taxon>Spermatophyta</taxon>
        <taxon>Magnoliopsida</taxon>
        <taxon>eudicotyledons</taxon>
        <taxon>Gunneridae</taxon>
        <taxon>Pentapetalae</taxon>
        <taxon>rosids</taxon>
        <taxon>malvids</taxon>
        <taxon>Malvales</taxon>
        <taxon>Malvaceae</taxon>
        <taxon>Malvoideae</taxon>
        <taxon>Gossypium</taxon>
    </lineage>
</organism>
<feature type="region of interest" description="Disordered" evidence="1">
    <location>
        <begin position="83"/>
        <end position="107"/>
    </location>
</feature>
<name>A0A7J8ZWQ7_9ROSI</name>
<evidence type="ECO:0000313" key="3">
    <source>
        <dbReference type="Proteomes" id="UP000593574"/>
    </source>
</evidence>
<protein>
    <submittedName>
        <fullName evidence="2">Uncharacterized protein</fullName>
    </submittedName>
</protein>
<dbReference type="AlphaFoldDB" id="A0A7J8ZWQ7"/>
<evidence type="ECO:0000256" key="1">
    <source>
        <dbReference type="SAM" id="MobiDB-lite"/>
    </source>
</evidence>
<proteinExistence type="predicted"/>
<gene>
    <name evidence="2" type="ORF">Golax_014918</name>
</gene>
<comment type="caution">
    <text evidence="2">The sequence shown here is derived from an EMBL/GenBank/DDBJ whole genome shotgun (WGS) entry which is preliminary data.</text>
</comment>
<feature type="region of interest" description="Disordered" evidence="1">
    <location>
        <begin position="1"/>
        <end position="40"/>
    </location>
</feature>
<keyword evidence="3" id="KW-1185">Reference proteome</keyword>
<dbReference type="EMBL" id="JABEZV010000007">
    <property type="protein sequence ID" value="MBA0716052.1"/>
    <property type="molecule type" value="Genomic_DNA"/>
</dbReference>
<reference evidence="2 3" key="1">
    <citation type="journal article" date="2019" name="Genome Biol. Evol.">
        <title>Insights into the evolution of the New World diploid cottons (Gossypium, subgenus Houzingenia) based on genome sequencing.</title>
        <authorList>
            <person name="Grover C.E."/>
            <person name="Arick M.A. 2nd"/>
            <person name="Thrash A."/>
            <person name="Conover J.L."/>
            <person name="Sanders W.S."/>
            <person name="Peterson D.G."/>
            <person name="Frelichowski J.E."/>
            <person name="Scheffler J.A."/>
            <person name="Scheffler B.E."/>
            <person name="Wendel J.F."/>
        </authorList>
    </citation>
    <scope>NUCLEOTIDE SEQUENCE [LARGE SCALE GENOMIC DNA]</scope>
    <source>
        <strain evidence="2">4</strain>
        <tissue evidence="2">Leaf</tissue>
    </source>
</reference>
<dbReference type="Proteomes" id="UP000593574">
    <property type="component" value="Unassembled WGS sequence"/>
</dbReference>